<reference evidence="14" key="1">
    <citation type="journal article" date="2015" name="Genom Data">
        <title>Draft genome sequences of Phytophthora kernoviae and Phytophthora ramorum lineage EU2 from Scotland.</title>
        <authorList>
            <person name="Sambles C."/>
            <person name="Schlenzig A."/>
            <person name="O'Neill P."/>
            <person name="Grant M."/>
            <person name="Studholme D.J."/>
        </authorList>
    </citation>
    <scope>NUCLEOTIDE SEQUENCE</scope>
    <source>
        <strain evidence="14">00238/432</strain>
    </source>
</reference>
<dbReference type="CDD" id="cd22912">
    <property type="entry name" value="HFD_H4"/>
    <property type="match status" value="1"/>
</dbReference>
<evidence type="ECO:0000256" key="1">
    <source>
        <dbReference type="ARBA" id="ARBA00002001"/>
    </source>
</evidence>
<feature type="coiled-coil region" evidence="11">
    <location>
        <begin position="226"/>
        <end position="260"/>
    </location>
</feature>
<dbReference type="Gene3D" id="1.10.20.10">
    <property type="entry name" value="Histone, subunit A"/>
    <property type="match status" value="1"/>
</dbReference>
<dbReference type="GO" id="GO:0003677">
    <property type="term" value="F:DNA binding"/>
    <property type="evidence" value="ECO:0007669"/>
    <property type="project" value="UniProtKB-KW"/>
</dbReference>
<dbReference type="GO" id="GO:0046982">
    <property type="term" value="F:protein heterodimerization activity"/>
    <property type="evidence" value="ECO:0007669"/>
    <property type="project" value="InterPro"/>
</dbReference>
<comment type="subcellular location">
    <subcellularLocation>
        <location evidence="3">Chromosome</location>
    </subcellularLocation>
    <subcellularLocation>
        <location evidence="2">Nucleus</location>
    </subcellularLocation>
</comment>
<dbReference type="PRINTS" id="PR00623">
    <property type="entry name" value="HISTONEH4"/>
</dbReference>
<evidence type="ECO:0000313" key="14">
    <source>
        <dbReference type="EMBL" id="KAF4314746.1"/>
    </source>
</evidence>
<evidence type="ECO:0000256" key="6">
    <source>
        <dbReference type="ARBA" id="ARBA00022454"/>
    </source>
</evidence>
<dbReference type="GO" id="GO:0030527">
    <property type="term" value="F:structural constituent of chromatin"/>
    <property type="evidence" value="ECO:0007669"/>
    <property type="project" value="InterPro"/>
</dbReference>
<dbReference type="InterPro" id="IPR001951">
    <property type="entry name" value="Histone_H4"/>
</dbReference>
<evidence type="ECO:0000256" key="12">
    <source>
        <dbReference type="SAM" id="MobiDB-lite"/>
    </source>
</evidence>
<evidence type="ECO:0000313" key="15">
    <source>
        <dbReference type="Proteomes" id="UP000702964"/>
    </source>
</evidence>
<comment type="function">
    <text evidence="1 10">Core component of nucleosome. Nucleosomes wrap and compact DNA into chromatin, limiting DNA accessibility to the cellular machineries which require DNA as a template. Histones thereby play a central role in transcription regulation, DNA repair, DNA replication and chromosomal stability. DNA accessibility is regulated via a complex set of post-translational modifications of histones, also called histone code, and nucleosome remodeling.</text>
</comment>
<evidence type="ECO:0000256" key="11">
    <source>
        <dbReference type="SAM" id="Coils"/>
    </source>
</evidence>
<feature type="domain" description="CENP-T/Histone H4 histone fold" evidence="13">
    <location>
        <begin position="45"/>
        <end position="96"/>
    </location>
</feature>
<protein>
    <recommendedName>
        <fullName evidence="10">Histone H4</fullName>
    </recommendedName>
</protein>
<keyword evidence="6 10" id="KW-0158">Chromosome</keyword>
<comment type="caution">
    <text evidence="14">The sequence shown here is derived from an EMBL/GenBank/DDBJ whole genome shotgun (WGS) entry which is preliminary data.</text>
</comment>
<dbReference type="SMART" id="SM00417">
    <property type="entry name" value="H4"/>
    <property type="match status" value="1"/>
</dbReference>
<evidence type="ECO:0000256" key="7">
    <source>
        <dbReference type="ARBA" id="ARBA00023125"/>
    </source>
</evidence>
<dbReference type="Proteomes" id="UP000702964">
    <property type="component" value="Unassembled WGS sequence"/>
</dbReference>
<evidence type="ECO:0000259" key="13">
    <source>
        <dbReference type="Pfam" id="PF15511"/>
    </source>
</evidence>
<sequence>MSGRGKGGKGLGKGGAKRHRKVLRDNIQGITKPAIRRLARRGGVKRISGLIYEETRGVLKVFLENVIRDSVTYTEHARRKTVTAMDVVYALKRQGRTLYGFGAFEAALSFVDEFAGANSGPTDARNATEVLNKEEMEWALRGLPTTNTIAASPCSSSSVASPPLNPACGASSPVSNSENHHTTTDEDGSPRRSQQEKPKRVRAPRRPSAKKLLRKTWVTGDSNRARNERRIEVAYLREKVAQLEAELETLQHQRTSSKLLIKHDEETTEDQNGALVLSAAAEQSVWKPVAFQQRQRREKAEIENARLKLVLESQLKAAKSMQVLLLKRAKNQMMECSRTVSPEPTHFAEGRMVNYHSDLGDFQDMLVILEGAYREMDAVFCTNGLNSMEVTYKDTQVREGDDGIYLDVFSNKVVPFDLDTTAKAVWDHFKGLEKHRGKVYEKTAKLLDETETIVENFAKEMYVGSTHAMFRVKQVLRRYVEEDRIIVVFVSIKTPLEVADEPFAGLTHRHQCYAVAKRSSVPDSQVTGPRCLLQMCSLVSLEQGPERIDNDSPVMGAMTKFMMGAAANSITASQELIVNALMDQAVSA</sequence>
<feature type="compositionally biased region" description="Low complexity" evidence="12">
    <location>
        <begin position="152"/>
        <end position="162"/>
    </location>
</feature>
<comment type="similarity">
    <text evidence="4 10">Belongs to the histone H4 family.</text>
</comment>
<keyword evidence="9 10" id="KW-0544">Nucleosome core</keyword>
<name>A0A8J4RP65_9STRA</name>
<comment type="subunit">
    <text evidence="5 10">The nucleosome is a histone octamer containing two molecules each of H2A, H2B, H3 and H4 assembled in one H3-H4 heterotetramer and two H2A-H2B heterodimers. The octamer wraps approximately 147 bp of DNA.</text>
</comment>
<evidence type="ECO:0000256" key="10">
    <source>
        <dbReference type="RuleBase" id="RU000528"/>
    </source>
</evidence>
<dbReference type="GO" id="GO:0005634">
    <property type="term" value="C:nucleus"/>
    <property type="evidence" value="ECO:0007669"/>
    <property type="project" value="UniProtKB-SubCell"/>
</dbReference>
<keyword evidence="7 10" id="KW-0238">DNA-binding</keyword>
<feature type="region of interest" description="Disordered" evidence="12">
    <location>
        <begin position="152"/>
        <end position="219"/>
    </location>
</feature>
<dbReference type="Pfam" id="PF15511">
    <property type="entry name" value="CENP-T_C"/>
    <property type="match status" value="1"/>
</dbReference>
<dbReference type="InterPro" id="IPR019809">
    <property type="entry name" value="Histone_H4_CS"/>
</dbReference>
<reference evidence="14" key="2">
    <citation type="submission" date="2020-02" db="EMBL/GenBank/DDBJ databases">
        <authorList>
            <person name="Studholme D.J."/>
        </authorList>
    </citation>
    <scope>NUCLEOTIDE SEQUENCE</scope>
    <source>
        <strain evidence="14">00238/432</strain>
    </source>
</reference>
<feature type="compositionally biased region" description="Basic residues" evidence="12">
    <location>
        <begin position="199"/>
        <end position="214"/>
    </location>
</feature>
<evidence type="ECO:0000256" key="5">
    <source>
        <dbReference type="ARBA" id="ARBA00011538"/>
    </source>
</evidence>
<evidence type="ECO:0000256" key="4">
    <source>
        <dbReference type="ARBA" id="ARBA00006564"/>
    </source>
</evidence>
<proteinExistence type="inferred from homology"/>
<evidence type="ECO:0000256" key="2">
    <source>
        <dbReference type="ARBA" id="ARBA00004123"/>
    </source>
</evidence>
<dbReference type="PROSITE" id="PS00047">
    <property type="entry name" value="HISTONE_H4"/>
    <property type="match status" value="1"/>
</dbReference>
<dbReference type="FunFam" id="1.10.20.10:FF:000002">
    <property type="entry name" value="Histone H4"/>
    <property type="match status" value="1"/>
</dbReference>
<dbReference type="InterPro" id="IPR035425">
    <property type="entry name" value="CENP-T/H4_C"/>
</dbReference>
<dbReference type="SUPFAM" id="SSF47113">
    <property type="entry name" value="Histone-fold"/>
    <property type="match status" value="1"/>
</dbReference>
<evidence type="ECO:0000256" key="3">
    <source>
        <dbReference type="ARBA" id="ARBA00004286"/>
    </source>
</evidence>
<evidence type="ECO:0000256" key="8">
    <source>
        <dbReference type="ARBA" id="ARBA00023242"/>
    </source>
</evidence>
<accession>A0A8J4RP65</accession>
<keyword evidence="8 10" id="KW-0539">Nucleus</keyword>
<gene>
    <name evidence="14" type="ORF">G195_011583</name>
</gene>
<keyword evidence="11" id="KW-0175">Coiled coil</keyword>
<dbReference type="PANTHER" id="PTHR10484">
    <property type="entry name" value="HISTONE H4"/>
    <property type="match status" value="1"/>
</dbReference>
<evidence type="ECO:0000256" key="9">
    <source>
        <dbReference type="ARBA" id="ARBA00023269"/>
    </source>
</evidence>
<dbReference type="EMBL" id="AOFI03001462">
    <property type="protein sequence ID" value="KAF4314746.1"/>
    <property type="molecule type" value="Genomic_DNA"/>
</dbReference>
<organism evidence="14 15">
    <name type="scientific">Phytophthora kernoviae 00238/432</name>
    <dbReference type="NCBI Taxonomy" id="1284355"/>
    <lineage>
        <taxon>Eukaryota</taxon>
        <taxon>Sar</taxon>
        <taxon>Stramenopiles</taxon>
        <taxon>Oomycota</taxon>
        <taxon>Peronosporomycetes</taxon>
        <taxon>Peronosporales</taxon>
        <taxon>Peronosporaceae</taxon>
        <taxon>Phytophthora</taxon>
    </lineage>
</organism>
<feature type="compositionally biased region" description="Basic and acidic residues" evidence="12">
    <location>
        <begin position="178"/>
        <end position="198"/>
    </location>
</feature>
<dbReference type="InterPro" id="IPR009072">
    <property type="entry name" value="Histone-fold"/>
</dbReference>
<dbReference type="GO" id="GO:0000786">
    <property type="term" value="C:nucleosome"/>
    <property type="evidence" value="ECO:0007669"/>
    <property type="project" value="UniProtKB-KW"/>
</dbReference>
<dbReference type="AlphaFoldDB" id="A0A8J4RP65"/>